<dbReference type="PANTHER" id="PTHR21299:SF1">
    <property type="entry name" value="PANTOATE--BETA-ALANINE LIGASE"/>
    <property type="match status" value="1"/>
</dbReference>
<feature type="binding site" evidence="8">
    <location>
        <begin position="201"/>
        <end position="204"/>
    </location>
    <ligand>
        <name>ATP</name>
        <dbReference type="ChEBI" id="CHEBI:30616"/>
    </ligand>
</feature>
<comment type="similarity">
    <text evidence="2 8">Belongs to the pantothenate synthetase family.</text>
</comment>
<evidence type="ECO:0000256" key="7">
    <source>
        <dbReference type="ARBA" id="ARBA00048258"/>
    </source>
</evidence>
<keyword evidence="3 8" id="KW-0436">Ligase</keyword>
<feature type="active site" description="Proton donor" evidence="8">
    <location>
        <position position="53"/>
    </location>
</feature>
<comment type="catalytic activity">
    <reaction evidence="7 8">
        <text>(R)-pantoate + beta-alanine + ATP = (R)-pantothenate + AMP + diphosphate + H(+)</text>
        <dbReference type="Rhea" id="RHEA:10912"/>
        <dbReference type="ChEBI" id="CHEBI:15378"/>
        <dbReference type="ChEBI" id="CHEBI:15980"/>
        <dbReference type="ChEBI" id="CHEBI:29032"/>
        <dbReference type="ChEBI" id="CHEBI:30616"/>
        <dbReference type="ChEBI" id="CHEBI:33019"/>
        <dbReference type="ChEBI" id="CHEBI:57966"/>
        <dbReference type="ChEBI" id="CHEBI:456215"/>
        <dbReference type="EC" id="6.3.2.1"/>
    </reaction>
</comment>
<comment type="subcellular location">
    <subcellularLocation>
        <location evidence="8">Cytoplasm</location>
    </subcellularLocation>
</comment>
<name>A0AA42BVH6_9MICO</name>
<dbReference type="AlphaFoldDB" id="A0AA42BVH6"/>
<dbReference type="SUPFAM" id="SSF52374">
    <property type="entry name" value="Nucleotidylyl transferase"/>
    <property type="match status" value="1"/>
</dbReference>
<sequence>MTEVVTDDRASAAPVVITTIAGIRAALAERHSSASAPVRVALVPTMGALHTGHVALVERAAEIADVVVVSIFVNPLQFTDPSDLARYPRDLEGDLAKLAGHGADVVFAPEVAELYPGGLTATRVTAGRVGGLFEGRSRPGHFDGVLTVVAKLLGSVGPDVVLFGQKDAQQVFLVQQMVTDLDMPVQVEVVETVRDHDELALSSRNRFLDERERRAAITLPHVLEAAESASDRGIDAVLAAAQSAAMGEQLVELDYLAIVHPDTFLPVDDGYTGKARVIIAAKVGDTRLIDNAAIYLGT</sequence>
<keyword evidence="4 8" id="KW-0566">Pantothenate biosynthesis</keyword>
<gene>
    <name evidence="8 9" type="primary">panC</name>
    <name evidence="9" type="ORF">N1028_15315</name>
</gene>
<comment type="miscellaneous">
    <text evidence="8">The reaction proceeds by a bi uni uni bi ping pong mechanism.</text>
</comment>
<dbReference type="Pfam" id="PF02569">
    <property type="entry name" value="Pantoate_ligase"/>
    <property type="match status" value="1"/>
</dbReference>
<feature type="binding site" evidence="8">
    <location>
        <position position="170"/>
    </location>
    <ligand>
        <name>(R)-pantoate</name>
        <dbReference type="ChEBI" id="CHEBI:15980"/>
    </ligand>
</feature>
<evidence type="ECO:0000256" key="4">
    <source>
        <dbReference type="ARBA" id="ARBA00022655"/>
    </source>
</evidence>
<dbReference type="Gene3D" id="3.30.1300.10">
    <property type="entry name" value="Pantoate-beta-alanine ligase, C-terminal domain"/>
    <property type="match status" value="1"/>
</dbReference>
<evidence type="ECO:0000313" key="10">
    <source>
        <dbReference type="Proteomes" id="UP001165587"/>
    </source>
</evidence>
<dbReference type="Gene3D" id="3.40.50.620">
    <property type="entry name" value="HUPs"/>
    <property type="match status" value="1"/>
</dbReference>
<dbReference type="RefSeq" id="WP_259530246.1">
    <property type="nucleotide sequence ID" value="NZ_JANLCK010000009.1"/>
</dbReference>
<evidence type="ECO:0000256" key="5">
    <source>
        <dbReference type="ARBA" id="ARBA00022741"/>
    </source>
</evidence>
<dbReference type="GO" id="GO:0005524">
    <property type="term" value="F:ATP binding"/>
    <property type="evidence" value="ECO:0007669"/>
    <property type="project" value="UniProtKB-KW"/>
</dbReference>
<reference evidence="9" key="1">
    <citation type="submission" date="2022-08" db="EMBL/GenBank/DDBJ databases">
        <authorList>
            <person name="Deng Y."/>
            <person name="Han X.-F."/>
            <person name="Zhang Y.-Q."/>
        </authorList>
    </citation>
    <scope>NUCLEOTIDE SEQUENCE</scope>
    <source>
        <strain evidence="9">CPCC 203407</strain>
    </source>
</reference>
<protein>
    <recommendedName>
        <fullName evidence="8">Pantothenate synthetase</fullName>
        <shortName evidence="8">PS</shortName>
        <ecNumber evidence="8">6.3.2.1</ecNumber>
    </recommendedName>
    <alternativeName>
        <fullName evidence="8">Pantoate--beta-alanine ligase</fullName>
    </alternativeName>
    <alternativeName>
        <fullName evidence="8">Pantoate-activating enzyme</fullName>
    </alternativeName>
</protein>
<dbReference type="GO" id="GO:0005829">
    <property type="term" value="C:cytosol"/>
    <property type="evidence" value="ECO:0007669"/>
    <property type="project" value="TreeGrafter"/>
</dbReference>
<proteinExistence type="inferred from homology"/>
<keyword evidence="5 8" id="KW-0547">Nucleotide-binding</keyword>
<comment type="caution">
    <text evidence="9">The sequence shown here is derived from an EMBL/GenBank/DDBJ whole genome shotgun (WGS) entry which is preliminary data.</text>
</comment>
<dbReference type="Proteomes" id="UP001165587">
    <property type="component" value="Unassembled WGS sequence"/>
</dbReference>
<feature type="binding site" evidence="8">
    <location>
        <begin position="46"/>
        <end position="53"/>
    </location>
    <ligand>
        <name>ATP</name>
        <dbReference type="ChEBI" id="CHEBI:30616"/>
    </ligand>
</feature>
<feature type="binding site" evidence="8">
    <location>
        <position position="77"/>
    </location>
    <ligand>
        <name>beta-alanine</name>
        <dbReference type="ChEBI" id="CHEBI:57966"/>
    </ligand>
</feature>
<organism evidence="9 10">
    <name type="scientific">Herbiconiux oxytropis</name>
    <dbReference type="NCBI Taxonomy" id="2970915"/>
    <lineage>
        <taxon>Bacteria</taxon>
        <taxon>Bacillati</taxon>
        <taxon>Actinomycetota</taxon>
        <taxon>Actinomycetes</taxon>
        <taxon>Micrococcales</taxon>
        <taxon>Microbacteriaceae</taxon>
        <taxon>Herbiconiux</taxon>
    </lineage>
</organism>
<comment type="subunit">
    <text evidence="8">Homodimer.</text>
</comment>
<dbReference type="InterPro" id="IPR042176">
    <property type="entry name" value="Pantoate_ligase_C"/>
</dbReference>
<feature type="binding site" evidence="8">
    <location>
        <position position="77"/>
    </location>
    <ligand>
        <name>(R)-pantoate</name>
        <dbReference type="ChEBI" id="CHEBI:15980"/>
    </ligand>
</feature>
<keyword evidence="10" id="KW-1185">Reference proteome</keyword>
<dbReference type="CDD" id="cd00560">
    <property type="entry name" value="PanC"/>
    <property type="match status" value="1"/>
</dbReference>
<feature type="binding site" evidence="8">
    <location>
        <position position="193"/>
    </location>
    <ligand>
        <name>ATP</name>
        <dbReference type="ChEBI" id="CHEBI:30616"/>
    </ligand>
</feature>
<comment type="function">
    <text evidence="8">Catalyzes the condensation of pantoate with beta-alanine in an ATP-dependent reaction via a pantoyl-adenylate intermediate.</text>
</comment>
<dbReference type="PANTHER" id="PTHR21299">
    <property type="entry name" value="CYTIDYLATE KINASE/PANTOATE-BETA-ALANINE LIGASE"/>
    <property type="match status" value="1"/>
</dbReference>
<comment type="pathway">
    <text evidence="1 8">Cofactor biosynthesis; (R)-pantothenate biosynthesis; (R)-pantothenate from (R)-pantoate and beta-alanine: step 1/1.</text>
</comment>
<dbReference type="InterPro" id="IPR003721">
    <property type="entry name" value="Pantoate_ligase"/>
</dbReference>
<evidence type="ECO:0000256" key="1">
    <source>
        <dbReference type="ARBA" id="ARBA00004990"/>
    </source>
</evidence>
<keyword evidence="8" id="KW-0963">Cytoplasm</keyword>
<feature type="binding site" evidence="8">
    <location>
        <begin position="164"/>
        <end position="167"/>
    </location>
    <ligand>
        <name>ATP</name>
        <dbReference type="ChEBI" id="CHEBI:30616"/>
    </ligand>
</feature>
<dbReference type="EMBL" id="JANLCK010000009">
    <property type="protein sequence ID" value="MCS5727266.1"/>
    <property type="molecule type" value="Genomic_DNA"/>
</dbReference>
<dbReference type="HAMAP" id="MF_00158">
    <property type="entry name" value="PanC"/>
    <property type="match status" value="1"/>
</dbReference>
<evidence type="ECO:0000256" key="8">
    <source>
        <dbReference type="HAMAP-Rule" id="MF_00158"/>
    </source>
</evidence>
<dbReference type="GO" id="GO:0015940">
    <property type="term" value="P:pantothenate biosynthetic process"/>
    <property type="evidence" value="ECO:0007669"/>
    <property type="project" value="UniProtKB-UniRule"/>
</dbReference>
<evidence type="ECO:0000256" key="2">
    <source>
        <dbReference type="ARBA" id="ARBA00009256"/>
    </source>
</evidence>
<dbReference type="InterPro" id="IPR014729">
    <property type="entry name" value="Rossmann-like_a/b/a_fold"/>
</dbReference>
<dbReference type="InterPro" id="IPR004821">
    <property type="entry name" value="Cyt_trans-like"/>
</dbReference>
<evidence type="ECO:0000313" key="9">
    <source>
        <dbReference type="EMBL" id="MCS5727266.1"/>
    </source>
</evidence>
<evidence type="ECO:0000256" key="6">
    <source>
        <dbReference type="ARBA" id="ARBA00022840"/>
    </source>
</evidence>
<keyword evidence="6 8" id="KW-0067">ATP-binding</keyword>
<dbReference type="NCBIfam" id="TIGR00018">
    <property type="entry name" value="panC"/>
    <property type="match status" value="1"/>
</dbReference>
<dbReference type="GO" id="GO:0004592">
    <property type="term" value="F:pantoate-beta-alanine ligase activity"/>
    <property type="evidence" value="ECO:0007669"/>
    <property type="project" value="UniProtKB-UniRule"/>
</dbReference>
<dbReference type="EC" id="6.3.2.1" evidence="8"/>
<accession>A0AA42BVH6</accession>
<evidence type="ECO:0000256" key="3">
    <source>
        <dbReference type="ARBA" id="ARBA00022598"/>
    </source>
</evidence>
<dbReference type="NCBIfam" id="TIGR00125">
    <property type="entry name" value="cyt_tran_rel"/>
    <property type="match status" value="1"/>
</dbReference>